<dbReference type="InterPro" id="IPR007708">
    <property type="entry name" value="DBR1_C"/>
</dbReference>
<feature type="region of interest" description="Disordered" evidence="1">
    <location>
        <begin position="403"/>
        <end position="449"/>
    </location>
</feature>
<gene>
    <name evidence="3" type="ORF">TBRA_LOCUS2539</name>
</gene>
<dbReference type="SUPFAM" id="SSF56300">
    <property type="entry name" value="Metallo-dependent phosphatases"/>
    <property type="match status" value="1"/>
</dbReference>
<dbReference type="InterPro" id="IPR029052">
    <property type="entry name" value="Metallo-depent_PP-like"/>
</dbReference>
<dbReference type="Proteomes" id="UP000479190">
    <property type="component" value="Unassembled WGS sequence"/>
</dbReference>
<feature type="compositionally biased region" description="Basic and acidic residues" evidence="1">
    <location>
        <begin position="482"/>
        <end position="496"/>
    </location>
</feature>
<dbReference type="GO" id="GO:0005634">
    <property type="term" value="C:nucleus"/>
    <property type="evidence" value="ECO:0007669"/>
    <property type="project" value="TreeGrafter"/>
</dbReference>
<evidence type="ECO:0000256" key="1">
    <source>
        <dbReference type="SAM" id="MobiDB-lite"/>
    </source>
</evidence>
<evidence type="ECO:0000313" key="4">
    <source>
        <dbReference type="Proteomes" id="UP000479190"/>
    </source>
</evidence>
<name>A0A6H5I6A4_9HYME</name>
<dbReference type="PANTHER" id="PTHR12849:SF0">
    <property type="entry name" value="LARIAT DEBRANCHING ENZYME"/>
    <property type="match status" value="1"/>
</dbReference>
<feature type="compositionally biased region" description="Polar residues" evidence="1">
    <location>
        <begin position="403"/>
        <end position="412"/>
    </location>
</feature>
<dbReference type="PANTHER" id="PTHR12849">
    <property type="entry name" value="RNA LARIAT DEBRANCHING ENZYME"/>
    <property type="match status" value="1"/>
</dbReference>
<dbReference type="Gene3D" id="3.60.21.10">
    <property type="match status" value="1"/>
</dbReference>
<sequence>MRIAIVGCAHGELDRIYKKCRDSCKKVDLILCCGDFQSVRNKQDLRCMAYYSGEAVAPVLTIFIGGNHEASNYLQELPYGGWVAPNIYYLGYASVINIAGVRIGGISGIYNKQDAYRNQSYMKGHYEYPPYNQATMRRKLDIFLSHDWPSEITNHGDLNKLLRMKPFFKEDISRKQLGSPLLDEVMKKLYPSKWFAAHLHCKFEATVFNEDKTKTTEFMSLDKCGDYCEGNRRNYRPPQVRERDYFEFIDIEHDQSLPLTISYDIEWLTILFLTNNLLSVRDARCYLPESQNFTPTEEQKEMILKKFNNNLRVPQNFQQTVRPFHHTESPTGFAHPPILIINHQTTALCEKLGISDPFELIRRSQTNLVHLNRFSSDQARGNSSTGSIVDTSTAYLNTSLVLPSPRSQTINSPKEHVNSNKNDVKHANLSDGNQNTSNLGFFIDTTPSSSRCTEKRLRDILPEQKENCTDPSDLQTKKFKRRNEASYKSDDSSVSL</sequence>
<feature type="compositionally biased region" description="Basic and acidic residues" evidence="1">
    <location>
        <begin position="413"/>
        <end position="428"/>
    </location>
</feature>
<dbReference type="InterPro" id="IPR004843">
    <property type="entry name" value="Calcineurin-like_PHP"/>
</dbReference>
<feature type="compositionally biased region" description="Polar residues" evidence="1">
    <location>
        <begin position="430"/>
        <end position="449"/>
    </location>
</feature>
<dbReference type="SMART" id="SM01124">
    <property type="entry name" value="DBR1"/>
    <property type="match status" value="1"/>
</dbReference>
<feature type="region of interest" description="Disordered" evidence="1">
    <location>
        <begin position="463"/>
        <end position="496"/>
    </location>
</feature>
<dbReference type="AlphaFoldDB" id="A0A6H5I6A4"/>
<protein>
    <recommendedName>
        <fullName evidence="2">Lariat debranching enzyme C-terminal domain-containing protein</fullName>
    </recommendedName>
</protein>
<dbReference type="GO" id="GO:0008419">
    <property type="term" value="F:RNA lariat debranching enzyme activity"/>
    <property type="evidence" value="ECO:0007669"/>
    <property type="project" value="TreeGrafter"/>
</dbReference>
<proteinExistence type="predicted"/>
<keyword evidence="4" id="KW-1185">Reference proteome</keyword>
<dbReference type="OrthoDB" id="407609at2759"/>
<dbReference type="Pfam" id="PF05011">
    <property type="entry name" value="DBR1"/>
    <property type="match status" value="1"/>
</dbReference>
<organism evidence="3 4">
    <name type="scientific">Trichogramma brassicae</name>
    <dbReference type="NCBI Taxonomy" id="86971"/>
    <lineage>
        <taxon>Eukaryota</taxon>
        <taxon>Metazoa</taxon>
        <taxon>Ecdysozoa</taxon>
        <taxon>Arthropoda</taxon>
        <taxon>Hexapoda</taxon>
        <taxon>Insecta</taxon>
        <taxon>Pterygota</taxon>
        <taxon>Neoptera</taxon>
        <taxon>Endopterygota</taxon>
        <taxon>Hymenoptera</taxon>
        <taxon>Apocrita</taxon>
        <taxon>Proctotrupomorpha</taxon>
        <taxon>Chalcidoidea</taxon>
        <taxon>Trichogrammatidae</taxon>
        <taxon>Trichogramma</taxon>
    </lineage>
</organism>
<feature type="domain" description="Lariat debranching enzyme C-terminal" evidence="2">
    <location>
        <begin position="208"/>
        <end position="358"/>
    </location>
</feature>
<dbReference type="EMBL" id="CADCXV010000502">
    <property type="protein sequence ID" value="CAB0030541.1"/>
    <property type="molecule type" value="Genomic_DNA"/>
</dbReference>
<evidence type="ECO:0000313" key="3">
    <source>
        <dbReference type="EMBL" id="CAB0030541.1"/>
    </source>
</evidence>
<accession>A0A6H5I6A4</accession>
<reference evidence="3 4" key="1">
    <citation type="submission" date="2020-02" db="EMBL/GenBank/DDBJ databases">
        <authorList>
            <person name="Ferguson B K."/>
        </authorList>
    </citation>
    <scope>NUCLEOTIDE SEQUENCE [LARGE SCALE GENOMIC DNA]</scope>
</reference>
<dbReference type="Pfam" id="PF00149">
    <property type="entry name" value="Metallophos"/>
    <property type="match status" value="1"/>
</dbReference>
<dbReference type="GO" id="GO:0000398">
    <property type="term" value="P:mRNA splicing, via spliceosome"/>
    <property type="evidence" value="ECO:0007669"/>
    <property type="project" value="TreeGrafter"/>
</dbReference>
<evidence type="ECO:0000259" key="2">
    <source>
        <dbReference type="SMART" id="SM01124"/>
    </source>
</evidence>